<dbReference type="Proteomes" id="UP000007305">
    <property type="component" value="Chromosome 2"/>
</dbReference>
<protein>
    <submittedName>
        <fullName evidence="2">Uncharacterized protein</fullName>
    </submittedName>
</protein>
<feature type="compositionally biased region" description="Basic and acidic residues" evidence="1">
    <location>
        <begin position="292"/>
        <end position="304"/>
    </location>
</feature>
<evidence type="ECO:0000256" key="1">
    <source>
        <dbReference type="SAM" id="MobiDB-lite"/>
    </source>
</evidence>
<evidence type="ECO:0000313" key="3">
    <source>
        <dbReference type="Proteomes" id="UP000007305"/>
    </source>
</evidence>
<dbReference type="AlphaFoldDB" id="A0A804M8B0"/>
<proteinExistence type="predicted"/>
<sequence>MDASQRHAATASCREDTCDMSMRPCQARRRHSTSTSVSALHPAAATGALSGGSHLLGKVPQHVLLDLPSGGLGQLSAENHRLGHHVVRHAVPAPGDDIRRGHRARPLLEAHERARRLAPELVRPRHHRRLVHRRVVVEHGLHLHAADVLPAADDHVLGPVPDLHVPVRVHHANVPGVEPPVVPYRRPRGLVVVEVAEHDAAAAEHDLAHRGPVARHAATGLAVDDVDLVHAGRAHALPRLEPRALRRGQLVPLPLPRAAYHQPRRLGQPVPVGDLEADGLGAVQHGGRWRRAGGEDSHLTRERPPGGVRGVGQHVEHDGRAAEVVDPAPRDGVVHLGGVHAAQAHVGATYRRHPPREAPPVGVEHGQRPQVRRPRRHRPLHERVDGDQEDAAVAVHHALGRRRRAGGVIEYHRVPLAGWPHPRELRVTPVEERLVRQRPRRRRGELRLVRVLDGNDARRRVPRRELTQRVPDERHARRVGEDELGAGVAEQDGDRARVQARVDGVEHGAAHGHPEVHLVHGRHVGQQHGHLRRSTGSPREQSAASVATGDGTGREPAHSREFIQRAEREGERGAYDVAAGDAEGDERGGEAEAAPVRLGPGVDGVVVDDGGAVAVHGGGALQEAQRRERAGVGRIRAEPVHAACGGRRPLRARRRLCSPF</sequence>
<feature type="region of interest" description="Disordered" evidence="1">
    <location>
        <begin position="286"/>
        <end position="311"/>
    </location>
</feature>
<feature type="compositionally biased region" description="Polar residues" evidence="1">
    <location>
        <begin position="534"/>
        <end position="545"/>
    </location>
</feature>
<name>A0A804M8B0_MAIZE</name>
<feature type="region of interest" description="Disordered" evidence="1">
    <location>
        <begin position="351"/>
        <end position="376"/>
    </location>
</feature>
<feature type="region of interest" description="Disordered" evidence="1">
    <location>
        <begin position="523"/>
        <end position="559"/>
    </location>
</feature>
<dbReference type="InParanoid" id="A0A804M8B0"/>
<accession>A0A804M8B0</accession>
<dbReference type="FunCoup" id="A0A804M8B0">
    <property type="interactions" value="1"/>
</dbReference>
<organism evidence="2 3">
    <name type="scientific">Zea mays</name>
    <name type="common">Maize</name>
    <dbReference type="NCBI Taxonomy" id="4577"/>
    <lineage>
        <taxon>Eukaryota</taxon>
        <taxon>Viridiplantae</taxon>
        <taxon>Streptophyta</taxon>
        <taxon>Embryophyta</taxon>
        <taxon>Tracheophyta</taxon>
        <taxon>Spermatophyta</taxon>
        <taxon>Magnoliopsida</taxon>
        <taxon>Liliopsida</taxon>
        <taxon>Poales</taxon>
        <taxon>Poaceae</taxon>
        <taxon>PACMAD clade</taxon>
        <taxon>Panicoideae</taxon>
        <taxon>Andropogonodae</taxon>
        <taxon>Andropogoneae</taxon>
        <taxon>Tripsacinae</taxon>
        <taxon>Zea</taxon>
    </lineage>
</organism>
<reference evidence="2" key="3">
    <citation type="submission" date="2021-05" db="UniProtKB">
        <authorList>
            <consortium name="EnsemblPlants"/>
        </authorList>
    </citation>
    <scope>IDENTIFICATION</scope>
    <source>
        <strain evidence="2">cv. B73</strain>
    </source>
</reference>
<dbReference type="EnsemblPlants" id="Zm00001eb066380_T001">
    <property type="protein sequence ID" value="Zm00001eb066380_P001"/>
    <property type="gene ID" value="Zm00001eb066380"/>
</dbReference>
<reference evidence="2" key="2">
    <citation type="submission" date="2019-07" db="EMBL/GenBank/DDBJ databases">
        <authorList>
            <person name="Seetharam A."/>
            <person name="Woodhouse M."/>
            <person name="Cannon E."/>
        </authorList>
    </citation>
    <scope>NUCLEOTIDE SEQUENCE [LARGE SCALE GENOMIC DNA]</scope>
    <source>
        <strain evidence="2">cv. B73</strain>
    </source>
</reference>
<reference evidence="3" key="1">
    <citation type="submission" date="2015-12" db="EMBL/GenBank/DDBJ databases">
        <title>Update maize B73 reference genome by single molecule sequencing technologies.</title>
        <authorList>
            <consortium name="Maize Genome Sequencing Project"/>
            <person name="Ware D."/>
        </authorList>
    </citation>
    <scope>NUCLEOTIDE SEQUENCE [LARGE SCALE GENOMIC DNA]</scope>
    <source>
        <strain evidence="3">cv. B73</strain>
    </source>
</reference>
<keyword evidence="3" id="KW-1185">Reference proteome</keyword>
<evidence type="ECO:0000313" key="2">
    <source>
        <dbReference type="EnsemblPlants" id="Zm00001eb066380_P001"/>
    </source>
</evidence>
<feature type="compositionally biased region" description="Basic residues" evidence="1">
    <location>
        <begin position="523"/>
        <end position="533"/>
    </location>
</feature>
<dbReference type="Gramene" id="Zm00001eb066380_T001">
    <property type="protein sequence ID" value="Zm00001eb066380_P001"/>
    <property type="gene ID" value="Zm00001eb066380"/>
</dbReference>